<evidence type="ECO:0008006" key="9">
    <source>
        <dbReference type="Google" id="ProtNLM"/>
    </source>
</evidence>
<evidence type="ECO:0000256" key="4">
    <source>
        <dbReference type="ARBA" id="ARBA00022741"/>
    </source>
</evidence>
<comment type="similarity">
    <text evidence="6">Belongs to the HepT RNase toxin family.</text>
</comment>
<dbReference type="Proteomes" id="UP000178893">
    <property type="component" value="Unassembled WGS sequence"/>
</dbReference>
<comment type="caution">
    <text evidence="7">The sequence shown here is derived from an EMBL/GenBank/DDBJ whole genome shotgun (WGS) entry which is preliminary data.</text>
</comment>
<evidence type="ECO:0000256" key="3">
    <source>
        <dbReference type="ARBA" id="ARBA00022722"/>
    </source>
</evidence>
<dbReference type="AlphaFoldDB" id="A0A1G2DXX8"/>
<accession>A0A1G2DXX8</accession>
<dbReference type="PANTHER" id="PTHR34139:SF1">
    <property type="entry name" value="RNASE MJ1380-RELATED"/>
    <property type="match status" value="1"/>
</dbReference>
<dbReference type="Pfam" id="PF01934">
    <property type="entry name" value="HepT-like"/>
    <property type="match status" value="1"/>
</dbReference>
<protein>
    <recommendedName>
        <fullName evidence="9">DUF86 domain-containing protein</fullName>
    </recommendedName>
</protein>
<keyword evidence="4" id="KW-0547">Nucleotide-binding</keyword>
<evidence type="ECO:0000313" key="7">
    <source>
        <dbReference type="EMBL" id="OGZ18429.1"/>
    </source>
</evidence>
<keyword evidence="5" id="KW-0378">Hydrolase</keyword>
<dbReference type="EMBL" id="MHLW01000001">
    <property type="protein sequence ID" value="OGZ18429.1"/>
    <property type="molecule type" value="Genomic_DNA"/>
</dbReference>
<dbReference type="GO" id="GO:0004540">
    <property type="term" value="F:RNA nuclease activity"/>
    <property type="evidence" value="ECO:0007669"/>
    <property type="project" value="InterPro"/>
</dbReference>
<dbReference type="InterPro" id="IPR051813">
    <property type="entry name" value="HepT_RNase_toxin"/>
</dbReference>
<gene>
    <name evidence="7" type="ORF">A2V72_01190</name>
</gene>
<evidence type="ECO:0000256" key="6">
    <source>
        <dbReference type="ARBA" id="ARBA00024207"/>
    </source>
</evidence>
<name>A0A1G2DXX8_9BACT</name>
<evidence type="ECO:0000256" key="1">
    <source>
        <dbReference type="ARBA" id="ARBA00022553"/>
    </source>
</evidence>
<dbReference type="GO" id="GO:0110001">
    <property type="term" value="C:toxin-antitoxin complex"/>
    <property type="evidence" value="ECO:0007669"/>
    <property type="project" value="InterPro"/>
</dbReference>
<evidence type="ECO:0000256" key="2">
    <source>
        <dbReference type="ARBA" id="ARBA00022649"/>
    </source>
</evidence>
<organism evidence="7 8">
    <name type="scientific">Candidatus Nealsonbacteria bacterium RBG_13_37_56</name>
    <dbReference type="NCBI Taxonomy" id="1801661"/>
    <lineage>
        <taxon>Bacteria</taxon>
        <taxon>Candidatus Nealsoniibacteriota</taxon>
    </lineage>
</organism>
<dbReference type="PANTHER" id="PTHR34139">
    <property type="entry name" value="UPF0331 PROTEIN MJ0127"/>
    <property type="match status" value="1"/>
</dbReference>
<dbReference type="InterPro" id="IPR008201">
    <property type="entry name" value="HepT-like"/>
</dbReference>
<evidence type="ECO:0000313" key="8">
    <source>
        <dbReference type="Proteomes" id="UP000178893"/>
    </source>
</evidence>
<dbReference type="GO" id="GO:0000166">
    <property type="term" value="F:nucleotide binding"/>
    <property type="evidence" value="ECO:0007669"/>
    <property type="project" value="UniProtKB-KW"/>
</dbReference>
<proteinExistence type="inferred from homology"/>
<sequence length="111" mass="13079">MKRTKIFLLHILESIERIEDFTKGFSKDDFLQSEKTQDAVLRRLEIIGEAVKNISANFKKKHAEVEWKKIAGARDIIIHEYFGVDLDLTFRIIKKNIPELKQKIKELLKNL</sequence>
<evidence type="ECO:0000256" key="5">
    <source>
        <dbReference type="ARBA" id="ARBA00022801"/>
    </source>
</evidence>
<dbReference type="GO" id="GO:0016787">
    <property type="term" value="F:hydrolase activity"/>
    <property type="evidence" value="ECO:0007669"/>
    <property type="project" value="UniProtKB-KW"/>
</dbReference>
<keyword evidence="2" id="KW-1277">Toxin-antitoxin system</keyword>
<reference evidence="7 8" key="1">
    <citation type="journal article" date="2016" name="Nat. Commun.">
        <title>Thousands of microbial genomes shed light on interconnected biogeochemical processes in an aquifer system.</title>
        <authorList>
            <person name="Anantharaman K."/>
            <person name="Brown C.T."/>
            <person name="Hug L.A."/>
            <person name="Sharon I."/>
            <person name="Castelle C.J."/>
            <person name="Probst A.J."/>
            <person name="Thomas B.C."/>
            <person name="Singh A."/>
            <person name="Wilkins M.J."/>
            <person name="Karaoz U."/>
            <person name="Brodie E.L."/>
            <person name="Williams K.H."/>
            <person name="Hubbard S.S."/>
            <person name="Banfield J.F."/>
        </authorList>
    </citation>
    <scope>NUCLEOTIDE SEQUENCE [LARGE SCALE GENOMIC DNA]</scope>
</reference>
<keyword evidence="3" id="KW-0540">Nuclease</keyword>
<dbReference type="InterPro" id="IPR037038">
    <property type="entry name" value="HepT-like_sf"/>
</dbReference>
<keyword evidence="1" id="KW-0597">Phosphoprotein</keyword>
<dbReference type="Gene3D" id="1.20.120.580">
    <property type="entry name" value="bsu32300-like"/>
    <property type="match status" value="1"/>
</dbReference>